<evidence type="ECO:0000259" key="1">
    <source>
        <dbReference type="Pfam" id="PF08241"/>
    </source>
</evidence>
<dbReference type="EMBL" id="JBHRYQ010000001">
    <property type="protein sequence ID" value="MFC3812153.1"/>
    <property type="molecule type" value="Genomic_DNA"/>
</dbReference>
<gene>
    <name evidence="2" type="ORF">ACFOOI_15945</name>
</gene>
<dbReference type="EC" id="2.1.1.222" evidence="2"/>
<sequence>MKYSKKDLESVSHSRLNGLKYIINYLDTNEVKGLKVADLSAGSGFVASLWQKAGAQVHAYDKYPEVFTCTTMTCTAMDLNLDLPIESHTYDYVILMETIEHIPDQLHLFAEISRILKPQGKFILTKPNNSNFAGRIANLWTEGERSNMYLPNEKTIVSYDNGKTYLGRFFLLGAQKLRSLTAMSGLNLIEIGANQISNSSVIFGSLLFPYLKLRSFLTMKKLMKHNDEDPQTLKAQHQLNSNTTILFHKHLCVVFQKTN</sequence>
<dbReference type="Pfam" id="PF08241">
    <property type="entry name" value="Methyltransf_11"/>
    <property type="match status" value="1"/>
</dbReference>
<reference evidence="3" key="1">
    <citation type="journal article" date="2019" name="Int. J. Syst. Evol. Microbiol.">
        <title>The Global Catalogue of Microorganisms (GCM) 10K type strain sequencing project: providing services to taxonomists for standard genome sequencing and annotation.</title>
        <authorList>
            <consortium name="The Broad Institute Genomics Platform"/>
            <consortium name="The Broad Institute Genome Sequencing Center for Infectious Disease"/>
            <person name="Wu L."/>
            <person name="Ma J."/>
        </authorList>
    </citation>
    <scope>NUCLEOTIDE SEQUENCE [LARGE SCALE GENOMIC DNA]</scope>
    <source>
        <strain evidence="3">CECT 7956</strain>
    </source>
</reference>
<evidence type="ECO:0000313" key="2">
    <source>
        <dbReference type="EMBL" id="MFC3812153.1"/>
    </source>
</evidence>
<protein>
    <submittedName>
        <fullName evidence="2">Class I SAM-dependent methyltransferase</fullName>
        <ecNumber evidence="2">2.1.1.222</ecNumber>
        <ecNumber evidence="2">2.1.1.64</ecNumber>
    </submittedName>
</protein>
<proteinExistence type="predicted"/>
<dbReference type="InterPro" id="IPR013216">
    <property type="entry name" value="Methyltransf_11"/>
</dbReference>
<dbReference type="GO" id="GO:0032259">
    <property type="term" value="P:methylation"/>
    <property type="evidence" value="ECO:0007669"/>
    <property type="project" value="UniProtKB-KW"/>
</dbReference>
<keyword evidence="3" id="KW-1185">Reference proteome</keyword>
<dbReference type="PANTHER" id="PTHR43591:SF110">
    <property type="entry name" value="RHODANESE DOMAIN-CONTAINING PROTEIN"/>
    <property type="match status" value="1"/>
</dbReference>
<organism evidence="2 3">
    <name type="scientific">Lacihabitans lacunae</name>
    <dbReference type="NCBI Taxonomy" id="1028214"/>
    <lineage>
        <taxon>Bacteria</taxon>
        <taxon>Pseudomonadati</taxon>
        <taxon>Bacteroidota</taxon>
        <taxon>Cytophagia</taxon>
        <taxon>Cytophagales</taxon>
        <taxon>Leadbetterellaceae</taxon>
        <taxon>Lacihabitans</taxon>
    </lineage>
</organism>
<accession>A0ABV7Z160</accession>
<comment type="caution">
    <text evidence="2">The sequence shown here is derived from an EMBL/GenBank/DDBJ whole genome shotgun (WGS) entry which is preliminary data.</text>
</comment>
<keyword evidence="2" id="KW-0489">Methyltransferase</keyword>
<feature type="domain" description="Methyltransferase type 11" evidence="1">
    <location>
        <begin position="38"/>
        <end position="124"/>
    </location>
</feature>
<evidence type="ECO:0000313" key="3">
    <source>
        <dbReference type="Proteomes" id="UP001595616"/>
    </source>
</evidence>
<keyword evidence="2" id="KW-0808">Transferase</keyword>
<dbReference type="InterPro" id="IPR029063">
    <property type="entry name" value="SAM-dependent_MTases_sf"/>
</dbReference>
<dbReference type="GO" id="GO:0061542">
    <property type="term" value="F:3-demethylubiquinol 3-O-methyltransferase activity"/>
    <property type="evidence" value="ECO:0007669"/>
    <property type="project" value="UniProtKB-EC"/>
</dbReference>
<dbReference type="Proteomes" id="UP001595616">
    <property type="component" value="Unassembled WGS sequence"/>
</dbReference>
<dbReference type="PANTHER" id="PTHR43591">
    <property type="entry name" value="METHYLTRANSFERASE"/>
    <property type="match status" value="1"/>
</dbReference>
<dbReference type="EC" id="2.1.1.64" evidence="2"/>
<dbReference type="RefSeq" id="WP_379839019.1">
    <property type="nucleotide sequence ID" value="NZ_JBHRYQ010000001.1"/>
</dbReference>
<name>A0ABV7Z160_9BACT</name>
<dbReference type="CDD" id="cd02440">
    <property type="entry name" value="AdoMet_MTases"/>
    <property type="match status" value="1"/>
</dbReference>
<dbReference type="Gene3D" id="3.40.50.150">
    <property type="entry name" value="Vaccinia Virus protein VP39"/>
    <property type="match status" value="1"/>
</dbReference>
<dbReference type="SUPFAM" id="SSF53335">
    <property type="entry name" value="S-adenosyl-L-methionine-dependent methyltransferases"/>
    <property type="match status" value="1"/>
</dbReference>
<dbReference type="GO" id="GO:0102208">
    <property type="term" value="F:2-polyprenyl-6-hydroxyphenol methylase activity"/>
    <property type="evidence" value="ECO:0007669"/>
    <property type="project" value="UniProtKB-EC"/>
</dbReference>